<dbReference type="RefSeq" id="WP_343164656.1">
    <property type="nucleotide sequence ID" value="NZ_JBHRSV010000020.1"/>
</dbReference>
<evidence type="ECO:0000256" key="9">
    <source>
        <dbReference type="ARBA" id="ARBA00022840"/>
    </source>
</evidence>
<comment type="subunit">
    <text evidence="3 12">Monomer.</text>
</comment>
<evidence type="ECO:0000256" key="2">
    <source>
        <dbReference type="ARBA" id="ARBA00005594"/>
    </source>
</evidence>
<feature type="binding site" evidence="12">
    <location>
        <position position="237"/>
    </location>
    <ligand>
        <name>Zn(2+)</name>
        <dbReference type="ChEBI" id="CHEBI:29105"/>
    </ligand>
</feature>
<evidence type="ECO:0000256" key="11">
    <source>
        <dbReference type="ARBA" id="ARBA00023146"/>
    </source>
</evidence>
<feature type="domain" description="Cysteinyl-tRNA synthetase class Ia DALR" evidence="13">
    <location>
        <begin position="341"/>
        <end position="400"/>
    </location>
</feature>
<keyword evidence="6 12" id="KW-0479">Metal-binding</keyword>
<evidence type="ECO:0000256" key="12">
    <source>
        <dbReference type="HAMAP-Rule" id="MF_00041"/>
    </source>
</evidence>
<dbReference type="InterPro" id="IPR032678">
    <property type="entry name" value="tRNA-synt_1_cat_dom"/>
</dbReference>
<evidence type="ECO:0000256" key="4">
    <source>
        <dbReference type="ARBA" id="ARBA00022490"/>
    </source>
</evidence>
<keyword evidence="15" id="KW-1185">Reference proteome</keyword>
<accession>A0ABV6ZZ69</accession>
<feature type="binding site" evidence="12">
    <location>
        <position position="273"/>
    </location>
    <ligand>
        <name>ATP</name>
        <dbReference type="ChEBI" id="CHEBI:30616"/>
    </ligand>
</feature>
<dbReference type="SUPFAM" id="SSF52374">
    <property type="entry name" value="Nucleotidylyl transferase"/>
    <property type="match status" value="1"/>
</dbReference>
<dbReference type="HAMAP" id="MF_00041">
    <property type="entry name" value="Cys_tRNA_synth"/>
    <property type="match status" value="1"/>
</dbReference>
<dbReference type="InterPro" id="IPR015803">
    <property type="entry name" value="Cys-tRNA-ligase"/>
</dbReference>
<comment type="similarity">
    <text evidence="2 12">Belongs to the class-I aminoacyl-tRNA synthetase family.</text>
</comment>
<evidence type="ECO:0000256" key="5">
    <source>
        <dbReference type="ARBA" id="ARBA00022598"/>
    </source>
</evidence>
<sequence>MTDIRLHDTLTGKKQVFTPGNPERVTLYVCGPTVYSYAHIGNARPAVVFDTLFRFLKRRYGETHVIYARNITDVDDKIIEASAKTGKPISEITEHYADVYRADMGALGVQAPTIEPLCTGHIPQMVTMIEDLIAKGHAYAAEGHVLFSVKSYDKYGALSKRDMDDMIAGARVEVAPYKKDAADFVLWKPAKDGEPGWDSPWGRGRPGWHIECSAMAEAHLGQTIDIHGGGQDLVFPHHENEIAQSVCSHGGAPMARYWMHNGFLSMDSEKMSKSLGNVKLVHELIKTWPGEALRYALLTGHYRAPLDWTDALIDRTMKSLDRLYGVLRRIRTEPAAEVPEAVEAALADDLNTPKALAVLFDLAGQANRAASNEDREAAAAALLAGGRAIGILEMDPDAWFGVADLPAEERETIDALVEARGDARRSKDFALADTLRGELAAMGVSVEDGPEGSTWRKG</sequence>
<feature type="short sequence motif" description="'KMSKS' region" evidence="12">
    <location>
        <begin position="270"/>
        <end position="274"/>
    </location>
</feature>
<comment type="subcellular location">
    <subcellularLocation>
        <location evidence="1 12">Cytoplasm</location>
    </subcellularLocation>
</comment>
<keyword evidence="5 12" id="KW-0436">Ligase</keyword>
<evidence type="ECO:0000313" key="14">
    <source>
        <dbReference type="EMBL" id="MFC2926711.1"/>
    </source>
</evidence>
<dbReference type="EMBL" id="JBHRSV010000020">
    <property type="protein sequence ID" value="MFC2926711.1"/>
    <property type="molecule type" value="Genomic_DNA"/>
</dbReference>
<dbReference type="Pfam" id="PF01406">
    <property type="entry name" value="tRNA-synt_1e"/>
    <property type="match status" value="1"/>
</dbReference>
<dbReference type="Proteomes" id="UP001595379">
    <property type="component" value="Unassembled WGS sequence"/>
</dbReference>
<evidence type="ECO:0000259" key="13">
    <source>
        <dbReference type="SMART" id="SM00840"/>
    </source>
</evidence>
<keyword evidence="9 12" id="KW-0067">ATP-binding</keyword>
<dbReference type="PRINTS" id="PR00983">
    <property type="entry name" value="TRNASYNTHCYS"/>
</dbReference>
<feature type="binding site" evidence="12">
    <location>
        <position position="241"/>
    </location>
    <ligand>
        <name>Zn(2+)</name>
        <dbReference type="ChEBI" id="CHEBI:29105"/>
    </ligand>
</feature>
<evidence type="ECO:0000256" key="1">
    <source>
        <dbReference type="ARBA" id="ARBA00004496"/>
    </source>
</evidence>
<dbReference type="PANTHER" id="PTHR10890">
    <property type="entry name" value="CYSTEINYL-TRNA SYNTHETASE"/>
    <property type="match status" value="1"/>
</dbReference>
<dbReference type="InterPro" id="IPR024909">
    <property type="entry name" value="Cys-tRNA/MSH_ligase"/>
</dbReference>
<feature type="binding site" evidence="12">
    <location>
        <position position="212"/>
    </location>
    <ligand>
        <name>Zn(2+)</name>
        <dbReference type="ChEBI" id="CHEBI:29105"/>
    </ligand>
</feature>
<dbReference type="InterPro" id="IPR014729">
    <property type="entry name" value="Rossmann-like_a/b/a_fold"/>
</dbReference>
<protein>
    <recommendedName>
        <fullName evidence="12">Cysteine--tRNA ligase</fullName>
        <ecNumber evidence="12">6.1.1.16</ecNumber>
    </recommendedName>
    <alternativeName>
        <fullName evidence="12">Cysteinyl-tRNA synthetase</fullName>
        <shortName evidence="12">CysRS</shortName>
    </alternativeName>
</protein>
<dbReference type="Gene3D" id="1.20.120.1910">
    <property type="entry name" value="Cysteine-tRNA ligase, C-terminal anti-codon recognition domain"/>
    <property type="match status" value="1"/>
</dbReference>
<keyword evidence="4 12" id="KW-0963">Cytoplasm</keyword>
<dbReference type="GO" id="GO:0004817">
    <property type="term" value="F:cysteine-tRNA ligase activity"/>
    <property type="evidence" value="ECO:0007669"/>
    <property type="project" value="UniProtKB-EC"/>
</dbReference>
<feature type="binding site" evidence="12">
    <location>
        <position position="30"/>
    </location>
    <ligand>
        <name>Zn(2+)</name>
        <dbReference type="ChEBI" id="CHEBI:29105"/>
    </ligand>
</feature>
<dbReference type="SMART" id="SM00840">
    <property type="entry name" value="DALR_2"/>
    <property type="match status" value="1"/>
</dbReference>
<dbReference type="InterPro" id="IPR056411">
    <property type="entry name" value="CysS_C"/>
</dbReference>
<evidence type="ECO:0000256" key="7">
    <source>
        <dbReference type="ARBA" id="ARBA00022741"/>
    </source>
</evidence>
<comment type="catalytic activity">
    <reaction evidence="12">
        <text>tRNA(Cys) + L-cysteine + ATP = L-cysteinyl-tRNA(Cys) + AMP + diphosphate</text>
        <dbReference type="Rhea" id="RHEA:17773"/>
        <dbReference type="Rhea" id="RHEA-COMP:9661"/>
        <dbReference type="Rhea" id="RHEA-COMP:9679"/>
        <dbReference type="ChEBI" id="CHEBI:30616"/>
        <dbReference type="ChEBI" id="CHEBI:33019"/>
        <dbReference type="ChEBI" id="CHEBI:35235"/>
        <dbReference type="ChEBI" id="CHEBI:78442"/>
        <dbReference type="ChEBI" id="CHEBI:78517"/>
        <dbReference type="ChEBI" id="CHEBI:456215"/>
        <dbReference type="EC" id="6.1.1.16"/>
    </reaction>
</comment>
<dbReference type="PANTHER" id="PTHR10890:SF3">
    <property type="entry name" value="CYSTEINE--TRNA LIGASE, CYTOPLASMIC"/>
    <property type="match status" value="1"/>
</dbReference>
<organism evidence="14 15">
    <name type="scientific">Hyphobacterium vulgare</name>
    <dbReference type="NCBI Taxonomy" id="1736751"/>
    <lineage>
        <taxon>Bacteria</taxon>
        <taxon>Pseudomonadati</taxon>
        <taxon>Pseudomonadota</taxon>
        <taxon>Alphaproteobacteria</taxon>
        <taxon>Maricaulales</taxon>
        <taxon>Maricaulaceae</taxon>
        <taxon>Hyphobacterium</taxon>
    </lineage>
</organism>
<dbReference type="Pfam" id="PF09190">
    <property type="entry name" value="DALR_2"/>
    <property type="match status" value="1"/>
</dbReference>
<keyword evidence="11 12" id="KW-0030">Aminoacyl-tRNA synthetase</keyword>
<evidence type="ECO:0000256" key="10">
    <source>
        <dbReference type="ARBA" id="ARBA00022917"/>
    </source>
</evidence>
<proteinExistence type="inferred from homology"/>
<evidence type="ECO:0000256" key="3">
    <source>
        <dbReference type="ARBA" id="ARBA00011245"/>
    </source>
</evidence>
<keyword evidence="8 12" id="KW-0862">Zinc</keyword>
<name>A0ABV6ZZ69_9PROT</name>
<evidence type="ECO:0000256" key="6">
    <source>
        <dbReference type="ARBA" id="ARBA00022723"/>
    </source>
</evidence>
<dbReference type="Gene3D" id="3.40.50.620">
    <property type="entry name" value="HUPs"/>
    <property type="match status" value="1"/>
</dbReference>
<comment type="cofactor">
    <cofactor evidence="12">
        <name>Zn(2+)</name>
        <dbReference type="ChEBI" id="CHEBI:29105"/>
    </cofactor>
    <text evidence="12">Binds 1 zinc ion per subunit.</text>
</comment>
<keyword evidence="10 12" id="KW-0648">Protein biosynthesis</keyword>
<keyword evidence="7 12" id="KW-0547">Nucleotide-binding</keyword>
<feature type="short sequence motif" description="'HIGH' region" evidence="12">
    <location>
        <begin position="32"/>
        <end position="42"/>
    </location>
</feature>
<dbReference type="InterPro" id="IPR015273">
    <property type="entry name" value="Cys-tRNA-synt_Ia_DALR"/>
</dbReference>
<evidence type="ECO:0000256" key="8">
    <source>
        <dbReference type="ARBA" id="ARBA00022833"/>
    </source>
</evidence>
<dbReference type="EC" id="6.1.1.16" evidence="12"/>
<gene>
    <name evidence="12 14" type="primary">cysS</name>
    <name evidence="14" type="ORF">ACFOOR_11390</name>
</gene>
<dbReference type="SUPFAM" id="SSF47323">
    <property type="entry name" value="Anticodon-binding domain of a subclass of class I aminoacyl-tRNA synthetases"/>
    <property type="match status" value="1"/>
</dbReference>
<evidence type="ECO:0000313" key="15">
    <source>
        <dbReference type="Proteomes" id="UP001595379"/>
    </source>
</evidence>
<dbReference type="CDD" id="cd00672">
    <property type="entry name" value="CysRS_core"/>
    <property type="match status" value="1"/>
</dbReference>
<comment type="caution">
    <text evidence="14">The sequence shown here is derived from an EMBL/GenBank/DDBJ whole genome shotgun (WGS) entry which is preliminary data.</text>
</comment>
<reference evidence="15" key="1">
    <citation type="journal article" date="2019" name="Int. J. Syst. Evol. Microbiol.">
        <title>The Global Catalogue of Microorganisms (GCM) 10K type strain sequencing project: providing services to taxonomists for standard genome sequencing and annotation.</title>
        <authorList>
            <consortium name="The Broad Institute Genomics Platform"/>
            <consortium name="The Broad Institute Genome Sequencing Center for Infectious Disease"/>
            <person name="Wu L."/>
            <person name="Ma J."/>
        </authorList>
    </citation>
    <scope>NUCLEOTIDE SEQUENCE [LARGE SCALE GENOMIC DNA]</scope>
    <source>
        <strain evidence="15">KCTC 52487</strain>
    </source>
</reference>
<dbReference type="Pfam" id="PF23493">
    <property type="entry name" value="CysS_C"/>
    <property type="match status" value="1"/>
</dbReference>
<dbReference type="NCBIfam" id="TIGR00435">
    <property type="entry name" value="cysS"/>
    <property type="match status" value="1"/>
</dbReference>
<dbReference type="InterPro" id="IPR009080">
    <property type="entry name" value="tRNAsynth_Ia_anticodon-bd"/>
</dbReference>